<accession>V5SCL5</accession>
<feature type="compositionally biased region" description="Polar residues" evidence="7">
    <location>
        <begin position="58"/>
        <end position="79"/>
    </location>
</feature>
<keyword evidence="8" id="KW-0966">Cell projection</keyword>
<dbReference type="NCBIfam" id="NF004653">
    <property type="entry name" value="PRK06003.1"/>
    <property type="match status" value="1"/>
</dbReference>
<sequence>MDVTNFFSIASQQNRWLGVRQSVIAQNIAHVNTPGYKALDVEPFEAVLNATGLKMQKTQASHLSPASGTGSDAQTQEESQWAVLHSGNSVSLEEQLFKASEVTGQYSRNTGVMKVFHRMLLASTKG</sequence>
<reference evidence="8 9" key="1">
    <citation type="journal article" date="2014" name="Genome Announc.">
        <title>Complete Genome Sequence of Hyphomicrobium nitrativorans Strain NL23, a Denitrifying Bacterium Isolated from Biofilm of a Methanol-Fed Denitrification System Treating Seawater at the Montreal Biodome.</title>
        <authorList>
            <person name="Martineau C."/>
            <person name="Villeneuve C."/>
            <person name="Mauffrey F."/>
            <person name="Villemur R."/>
        </authorList>
    </citation>
    <scope>NUCLEOTIDE SEQUENCE [LARGE SCALE GENOMIC DNA]</scope>
    <source>
        <strain evidence="8">NL23</strain>
    </source>
</reference>
<dbReference type="Proteomes" id="UP000018542">
    <property type="component" value="Chromosome"/>
</dbReference>
<evidence type="ECO:0000313" key="9">
    <source>
        <dbReference type="Proteomes" id="UP000018542"/>
    </source>
</evidence>
<evidence type="ECO:0000256" key="1">
    <source>
        <dbReference type="ARBA" id="ARBA00004117"/>
    </source>
</evidence>
<evidence type="ECO:0000256" key="7">
    <source>
        <dbReference type="SAM" id="MobiDB-lite"/>
    </source>
</evidence>
<evidence type="ECO:0000256" key="2">
    <source>
        <dbReference type="ARBA" id="ARBA00009677"/>
    </source>
</evidence>
<comment type="subcellular location">
    <subcellularLocation>
        <location evidence="1 6">Bacterial flagellum basal body</location>
    </subcellularLocation>
</comment>
<comment type="subunit">
    <text evidence="6">The basal body constitutes a major portion of the flagellar organelle and consists of a number of rings mounted on a central rod.</text>
</comment>
<dbReference type="EMBL" id="CP006912">
    <property type="protein sequence ID" value="AHB47765.1"/>
    <property type="molecule type" value="Genomic_DNA"/>
</dbReference>
<evidence type="ECO:0000256" key="5">
    <source>
        <dbReference type="ARBA" id="ARBA00024934"/>
    </source>
</evidence>
<dbReference type="KEGG" id="hni:W911_04040"/>
<evidence type="ECO:0000313" key="8">
    <source>
        <dbReference type="EMBL" id="AHB47765.1"/>
    </source>
</evidence>
<dbReference type="STRING" id="1029756.W911_04040"/>
<gene>
    <name evidence="8" type="primary">flgB</name>
    <name evidence="8" type="ORF">W911_04040</name>
</gene>
<dbReference type="GO" id="GO:0071973">
    <property type="term" value="P:bacterial-type flagellum-dependent cell motility"/>
    <property type="evidence" value="ECO:0007669"/>
    <property type="project" value="InterPro"/>
</dbReference>
<protein>
    <recommendedName>
        <fullName evidence="3 6">Flagellar basal body rod protein FlgB</fullName>
    </recommendedName>
</protein>
<comment type="function">
    <text evidence="5 6">Structural component of flagellum, the bacterial motility apparatus. Part of the rod structure of flagellar basal body.</text>
</comment>
<evidence type="ECO:0000256" key="3">
    <source>
        <dbReference type="ARBA" id="ARBA00014376"/>
    </source>
</evidence>
<evidence type="ECO:0000256" key="6">
    <source>
        <dbReference type="PIRNR" id="PIRNR002889"/>
    </source>
</evidence>
<name>V5SCL5_9HYPH</name>
<dbReference type="HOGENOM" id="CLU_125463_2_0_5"/>
<dbReference type="AlphaFoldDB" id="V5SCL5"/>
<dbReference type="OrthoDB" id="9788334at2"/>
<dbReference type="GO" id="GO:0030694">
    <property type="term" value="C:bacterial-type flagellum basal body, rod"/>
    <property type="evidence" value="ECO:0007669"/>
    <property type="project" value="InterPro"/>
</dbReference>
<keyword evidence="9" id="KW-1185">Reference proteome</keyword>
<feature type="region of interest" description="Disordered" evidence="7">
    <location>
        <begin position="58"/>
        <end position="80"/>
    </location>
</feature>
<comment type="similarity">
    <text evidence="2 6">Belongs to the flagella basal body rod proteins family.</text>
</comment>
<dbReference type="PATRIC" id="fig|1029756.8.peg.845"/>
<organism evidence="8 9">
    <name type="scientific">Hyphomicrobium nitrativorans NL23</name>
    <dbReference type="NCBI Taxonomy" id="1029756"/>
    <lineage>
        <taxon>Bacteria</taxon>
        <taxon>Pseudomonadati</taxon>
        <taxon>Pseudomonadota</taxon>
        <taxon>Alphaproteobacteria</taxon>
        <taxon>Hyphomicrobiales</taxon>
        <taxon>Hyphomicrobiaceae</taxon>
        <taxon>Hyphomicrobium</taxon>
    </lineage>
</organism>
<keyword evidence="8" id="KW-0969">Cilium</keyword>
<dbReference type="RefSeq" id="WP_023786218.1">
    <property type="nucleotide sequence ID" value="NC_022997.1"/>
</dbReference>
<proteinExistence type="inferred from homology"/>
<evidence type="ECO:0000256" key="4">
    <source>
        <dbReference type="ARBA" id="ARBA00023143"/>
    </source>
</evidence>
<dbReference type="InterPro" id="IPR006300">
    <property type="entry name" value="FlgB"/>
</dbReference>
<keyword evidence="8" id="KW-0282">Flagellum</keyword>
<dbReference type="PIRSF" id="PIRSF002889">
    <property type="entry name" value="Rod_FlgB"/>
    <property type="match status" value="1"/>
</dbReference>
<keyword evidence="4 6" id="KW-0975">Bacterial flagellum</keyword>